<feature type="signal peptide" evidence="1">
    <location>
        <begin position="1"/>
        <end position="32"/>
    </location>
</feature>
<comment type="caution">
    <text evidence="2">The sequence shown here is derived from an EMBL/GenBank/DDBJ whole genome shotgun (WGS) entry which is preliminary data.</text>
</comment>
<dbReference type="Gene3D" id="3.40.420.10">
    <property type="entry name" value="Ricin (A subunit), domain 1"/>
    <property type="match status" value="1"/>
</dbReference>
<dbReference type="Pfam" id="PF00161">
    <property type="entry name" value="RIP"/>
    <property type="match status" value="1"/>
</dbReference>
<dbReference type="EMBL" id="JBICBM010000009">
    <property type="protein sequence ID" value="MFF9883851.1"/>
    <property type="molecule type" value="Genomic_DNA"/>
</dbReference>
<keyword evidence="3" id="KW-1185">Reference proteome</keyword>
<dbReference type="Proteomes" id="UP001603418">
    <property type="component" value="Unassembled WGS sequence"/>
</dbReference>
<reference evidence="2 3" key="1">
    <citation type="submission" date="2024-10" db="EMBL/GenBank/DDBJ databases">
        <title>The Natural Products Discovery Center: Release of the First 8490 Sequenced Strains for Exploring Actinobacteria Biosynthetic Diversity.</title>
        <authorList>
            <person name="Kalkreuter E."/>
            <person name="Kautsar S.A."/>
            <person name="Yang D."/>
            <person name="Bader C.D."/>
            <person name="Teijaro C.N."/>
            <person name="Fluegel L."/>
            <person name="Davis C.M."/>
            <person name="Simpson J.R."/>
            <person name="Lauterbach L."/>
            <person name="Steele A.D."/>
            <person name="Gui C."/>
            <person name="Meng S."/>
            <person name="Li G."/>
            <person name="Viehrig K."/>
            <person name="Ye F."/>
            <person name="Su P."/>
            <person name="Kiefer A.F."/>
            <person name="Nichols A."/>
            <person name="Cepeda A.J."/>
            <person name="Yan W."/>
            <person name="Fan B."/>
            <person name="Jiang Y."/>
            <person name="Adhikari A."/>
            <person name="Zheng C.-J."/>
            <person name="Schuster L."/>
            <person name="Cowan T.M."/>
            <person name="Smanski M.J."/>
            <person name="Chevrette M.G."/>
            <person name="De Carvalho L.P.S."/>
            <person name="Shen B."/>
        </authorList>
    </citation>
    <scope>NUCLEOTIDE SEQUENCE [LARGE SCALE GENOMIC DNA]</scope>
    <source>
        <strain evidence="2 3">NPDC013366</strain>
    </source>
</reference>
<keyword evidence="1" id="KW-0732">Signal</keyword>
<dbReference type="InterPro" id="IPR001574">
    <property type="entry name" value="Ribosome_inactivat_prot"/>
</dbReference>
<protein>
    <submittedName>
        <fullName evidence="2">Ribosome-inactivating family protein</fullName>
    </submittedName>
</protein>
<dbReference type="SUPFAM" id="SSF56371">
    <property type="entry name" value="Ribosome inactivating proteins (RIP)"/>
    <property type="match status" value="1"/>
</dbReference>
<evidence type="ECO:0000313" key="2">
    <source>
        <dbReference type="EMBL" id="MFF9883851.1"/>
    </source>
</evidence>
<sequence length="294" mass="32304">MQGTLGRRVAGLMLAFAMAIGLIQVASSSAHADPSGPISKFDWDIGELYFTGDTAHQSYWGAINSLHQISGHAIPNHPEVTGRVSETTLLPTRLIEARLLNAGGDYIGSLYWWADNLYFAGFYQDSTHTHYVFPDVWPNEFRQVTGATRVETLPWSGNYTGLPGGDTTSRQTRAINTYNLTGALESIGDAQSRLSRDRDAFGRNLTTIIQATSEAARFGRIFDVIRGNLRDGTSNALGQANVTLQQGWDGVSSWIYRWLGGTHSTLVFNGVAYATLDAWLNYVGYMELNSKAPR</sequence>
<organism evidence="2 3">
    <name type="scientific">Streptomyces eurythermus</name>
    <dbReference type="NCBI Taxonomy" id="42237"/>
    <lineage>
        <taxon>Bacteria</taxon>
        <taxon>Bacillati</taxon>
        <taxon>Actinomycetota</taxon>
        <taxon>Actinomycetes</taxon>
        <taxon>Kitasatosporales</taxon>
        <taxon>Streptomycetaceae</taxon>
        <taxon>Streptomyces</taxon>
    </lineage>
</organism>
<proteinExistence type="predicted"/>
<dbReference type="InterPro" id="IPR016138">
    <property type="entry name" value="Ribosome_inactivat_prot_sub1"/>
</dbReference>
<evidence type="ECO:0000313" key="3">
    <source>
        <dbReference type="Proteomes" id="UP001603418"/>
    </source>
</evidence>
<dbReference type="RefSeq" id="WP_030775655.1">
    <property type="nucleotide sequence ID" value="NZ_JBFACJ010000025.1"/>
</dbReference>
<name>A0ABW6YY90_9ACTN</name>
<dbReference type="InterPro" id="IPR036041">
    <property type="entry name" value="Ribosome-inact_prot_sf"/>
</dbReference>
<feature type="chain" id="PRO_5046913400" evidence="1">
    <location>
        <begin position="33"/>
        <end position="294"/>
    </location>
</feature>
<gene>
    <name evidence="2" type="ORF">ACF1HC_19935</name>
</gene>
<evidence type="ECO:0000256" key="1">
    <source>
        <dbReference type="SAM" id="SignalP"/>
    </source>
</evidence>
<accession>A0ABW6YY90</accession>